<dbReference type="STRING" id="1849968.A8C32_18370"/>
<name>A0A1E5T7R5_9FLAO</name>
<dbReference type="RefSeq" id="WP_069830889.1">
    <property type="nucleotide sequence ID" value="NZ_MDJD01000048.1"/>
</dbReference>
<proteinExistence type="predicted"/>
<reference evidence="1 2" key="1">
    <citation type="submission" date="2016-05" db="EMBL/GenBank/DDBJ databases">
        <title>Draft Genome Sequence of Algibacter sp. Strain SK-16 Isolated from the Surface Water of Aburatsubo Inlet.</title>
        <authorList>
            <person name="Wong S.-K."/>
            <person name="Yoshizawa S."/>
            <person name="Nakajima Y."/>
            <person name="Ogura Y."/>
            <person name="Tetsuya H."/>
            <person name="Hamasaki K."/>
        </authorList>
    </citation>
    <scope>NUCLEOTIDE SEQUENCE [LARGE SCALE GENOMIC DNA]</scope>
    <source>
        <strain evidence="1 2">SK-16</strain>
    </source>
</reference>
<comment type="caution">
    <text evidence="1">The sequence shown here is derived from an EMBL/GenBank/DDBJ whole genome shotgun (WGS) entry which is preliminary data.</text>
</comment>
<evidence type="ECO:0000313" key="2">
    <source>
        <dbReference type="Proteomes" id="UP000095713"/>
    </source>
</evidence>
<dbReference type="AlphaFoldDB" id="A0A1E5T7R5"/>
<gene>
    <name evidence="1" type="ORF">A8C32_18370</name>
</gene>
<dbReference type="EMBL" id="MDJD01000048">
    <property type="protein sequence ID" value="OEK07400.1"/>
    <property type="molecule type" value="Genomic_DNA"/>
</dbReference>
<keyword evidence="2" id="KW-1185">Reference proteome</keyword>
<sequence length="65" mass="7541">MGMLSKIEVEESIEVLEIAFKESNNFKVRQRIQSLIHLKKGTINRQIDLVAYLDIGHSTLKSWIK</sequence>
<organism evidence="1 2">
    <name type="scientific">Flavivirga aquatica</name>
    <dbReference type="NCBI Taxonomy" id="1849968"/>
    <lineage>
        <taxon>Bacteria</taxon>
        <taxon>Pseudomonadati</taxon>
        <taxon>Bacteroidota</taxon>
        <taxon>Flavobacteriia</taxon>
        <taxon>Flavobacteriales</taxon>
        <taxon>Flavobacteriaceae</taxon>
        <taxon>Flavivirga</taxon>
    </lineage>
</organism>
<evidence type="ECO:0000313" key="1">
    <source>
        <dbReference type="EMBL" id="OEK07400.1"/>
    </source>
</evidence>
<protein>
    <submittedName>
        <fullName evidence="1">Uncharacterized protein</fullName>
    </submittedName>
</protein>
<accession>A0A1E5T7R5</accession>
<dbReference type="Proteomes" id="UP000095713">
    <property type="component" value="Unassembled WGS sequence"/>
</dbReference>